<keyword evidence="3" id="KW-1185">Reference proteome</keyword>
<organism evidence="2 3">
    <name type="scientific">Dryococelus australis</name>
    <dbReference type="NCBI Taxonomy" id="614101"/>
    <lineage>
        <taxon>Eukaryota</taxon>
        <taxon>Metazoa</taxon>
        <taxon>Ecdysozoa</taxon>
        <taxon>Arthropoda</taxon>
        <taxon>Hexapoda</taxon>
        <taxon>Insecta</taxon>
        <taxon>Pterygota</taxon>
        <taxon>Neoptera</taxon>
        <taxon>Polyneoptera</taxon>
        <taxon>Phasmatodea</taxon>
        <taxon>Verophasmatodea</taxon>
        <taxon>Anareolatae</taxon>
        <taxon>Phasmatidae</taxon>
        <taxon>Eurycanthinae</taxon>
        <taxon>Dryococelus</taxon>
    </lineage>
</organism>
<sequence>MSPSHSPIFAARKTNTLARTRHCTSILVGLVGSTCHGRVRLVLTLPLGEERVDDNAFVPHHPARSHSPNMIACEGIHTNLENSNFAPSRSLPLEVTARAPTEVWRHTTAEGCDPGGRVQRRLHCYRLPDEGLEELCPRRYNQTVVRRTTILFGAGLGKVVVLWFESVKSRLHGSRHLTRSPHAPDKLTDHLPPRRTGFDSQQGRSRICVVCDSYRMMPLVGGFFSSGLPFPTLRTFRCGPQWCRGQTTHFPPRRTGFDSRRGVASGFLKVGIVHVYSGISHFAPPFHSGVTPYSPRFTLIGSQNLDERRSPREEPLTLRRIESLQALLKYAPNWESLLVIKNVLGEFGKCWIGTAMKRPHVSTLPAATILFAKEHLNKNQEFCNNVIWPDGIKIILFSGWCPQVDLCFTAFGVGPLVFARGSMNTEACCNILDNEMLPTLWRFYGMDPCYFQDDNARGHVSRATMQWYVDNNVPLLD</sequence>
<comment type="caution">
    <text evidence="2">The sequence shown here is derived from an EMBL/GenBank/DDBJ whole genome shotgun (WGS) entry which is preliminary data.</text>
</comment>
<feature type="region of interest" description="Disordered" evidence="1">
    <location>
        <begin position="174"/>
        <end position="199"/>
    </location>
</feature>
<dbReference type="Gene3D" id="3.30.420.10">
    <property type="entry name" value="Ribonuclease H-like superfamily/Ribonuclease H"/>
    <property type="match status" value="1"/>
</dbReference>
<name>A0ABQ9IBT4_9NEOP</name>
<evidence type="ECO:0000313" key="3">
    <source>
        <dbReference type="Proteomes" id="UP001159363"/>
    </source>
</evidence>
<proteinExistence type="predicted"/>
<dbReference type="Proteomes" id="UP001159363">
    <property type="component" value="Chromosome 2"/>
</dbReference>
<dbReference type="EMBL" id="JARBHB010000002">
    <property type="protein sequence ID" value="KAJ8894139.1"/>
    <property type="molecule type" value="Genomic_DNA"/>
</dbReference>
<feature type="compositionally biased region" description="Basic and acidic residues" evidence="1">
    <location>
        <begin position="182"/>
        <end position="192"/>
    </location>
</feature>
<evidence type="ECO:0008006" key="4">
    <source>
        <dbReference type="Google" id="ProtNLM"/>
    </source>
</evidence>
<dbReference type="InterPro" id="IPR036397">
    <property type="entry name" value="RNaseH_sf"/>
</dbReference>
<accession>A0ABQ9IBT4</accession>
<reference evidence="2 3" key="1">
    <citation type="submission" date="2023-02" db="EMBL/GenBank/DDBJ databases">
        <title>LHISI_Scaffold_Assembly.</title>
        <authorList>
            <person name="Stuart O.P."/>
            <person name="Cleave R."/>
            <person name="Magrath M.J.L."/>
            <person name="Mikheyev A.S."/>
        </authorList>
    </citation>
    <scope>NUCLEOTIDE SEQUENCE [LARGE SCALE GENOMIC DNA]</scope>
    <source>
        <strain evidence="2">Daus_M_001</strain>
        <tissue evidence="2">Leg muscle</tissue>
    </source>
</reference>
<gene>
    <name evidence="2" type="ORF">PR048_006749</name>
</gene>
<evidence type="ECO:0000313" key="2">
    <source>
        <dbReference type="EMBL" id="KAJ8894139.1"/>
    </source>
</evidence>
<evidence type="ECO:0000256" key="1">
    <source>
        <dbReference type="SAM" id="MobiDB-lite"/>
    </source>
</evidence>
<protein>
    <recommendedName>
        <fullName evidence="4">Transposase</fullName>
    </recommendedName>
</protein>